<feature type="region of interest" description="Disordered" evidence="7">
    <location>
        <begin position="337"/>
        <end position="484"/>
    </location>
</feature>
<dbReference type="InterPro" id="IPR006942">
    <property type="entry name" value="TH1"/>
</dbReference>
<dbReference type="PANTHER" id="PTHR12144:SF0">
    <property type="entry name" value="NEGATIVE ELONGATION FACTOR C_D"/>
    <property type="match status" value="1"/>
</dbReference>
<feature type="compositionally biased region" description="Low complexity" evidence="7">
    <location>
        <begin position="469"/>
        <end position="478"/>
    </location>
</feature>
<dbReference type="EMBL" id="KI965484">
    <property type="protein sequence ID" value="EUD65031.1"/>
    <property type="molecule type" value="Genomic_DNA"/>
</dbReference>
<protein>
    <submittedName>
        <fullName evidence="9">Uncharacterized protein</fullName>
    </submittedName>
</protein>
<evidence type="ECO:0000256" key="2">
    <source>
        <dbReference type="ARBA" id="ARBA00005726"/>
    </source>
</evidence>
<dbReference type="GO" id="GO:0032021">
    <property type="term" value="C:NELF complex"/>
    <property type="evidence" value="ECO:0007669"/>
    <property type="project" value="TreeGrafter"/>
</dbReference>
<keyword evidence="3" id="KW-0678">Repressor</keyword>
<keyword evidence="5" id="KW-0804">Transcription</keyword>
<organism evidence="9 10">
    <name type="scientific">Plasmodium inui San Antonio 1</name>
    <dbReference type="NCBI Taxonomy" id="1237626"/>
    <lineage>
        <taxon>Eukaryota</taxon>
        <taxon>Sar</taxon>
        <taxon>Alveolata</taxon>
        <taxon>Apicomplexa</taxon>
        <taxon>Aconoidasida</taxon>
        <taxon>Haemosporida</taxon>
        <taxon>Plasmodiidae</taxon>
        <taxon>Plasmodium</taxon>
        <taxon>Plasmodium (Plasmodium)</taxon>
    </lineage>
</organism>
<dbReference type="RefSeq" id="XP_008818347.1">
    <property type="nucleotide sequence ID" value="XM_008820125.1"/>
</dbReference>
<sequence length="1605" mass="185497">MKRKKKSCIGLSNCSFEQFKGNHLAICLTPSLFGIHLFLTLTAIHHCYPYPLTLLEGIDFLKQTDAILDDDIFAILKRVCSYLFFCVKNDNFEFVKSYENAERAGKAKGSQRAQVGQAAQGISAVEAATDATAASAAAPARVTPWRNAPHGKSETTMNYEFEDEDFIIVKNINRLLLNKLIEDYVGYPWLCLTLTEYLNDLDYLMNKQGRSKKEEEKEAAKEPAMEAAGEEAKEEEKKEINARKKVYKLVKKITQVKKTHQLHTSRGGQPNGGGKKAIHKLEAKNKYINYLFCYYNNFFLSSNGGNGENAQGEDVIVLDPVDNAYRWIYTDEEHPSGVCAEEGEKHPKREKHLDREKRVRMSSGVSPPTKRNAHLKRRRKCYGVRGVDGQEGVEGKQEVPSHTERHGPFHEQVQISPGKDHPVHCEQMCDPSEGDKGRAAKRGRRCEEKRQKRRLERRLQRRLERRQQRCQQRPSQRRGAPREESPLRHLYKALCDFLSTKYETSKLLKFMDEYRDMYAWKPPPFYWKILSSKYVVKEILKLYEDRYLDPFLSCLYEDYVNKYYFDDEESSNIATYTSNFNVFTLRVSEEIQKFLLLEEPEEEEAVFRICKNICVSENSYIYAQMILEYMYRNNNDSSMRRLSQFLSLYILYKDINLHKICNNYFAKVVENEVSITFLTFRINNLNSYSTLYSTFRNIYMARNKGCMEINHSDIVSLYDAIVNVLKIFNGNKLLLFDSTYLFASYRGRNRLRGEATRERDNLNEGNTNLKRQLISSADGEDQSFHFHHRVEDADFNSNFSNINRSNLEEVCRRGDVPTTKADDAFSVRSSLPGSPSEKEESLFSKGEEVDNPSEDSLPALRGADPIGENQNSLFGSSLNIGGKERMDGDEGEITEMNDNKTDVSNRSSKNLSNEIYSSIKSEDFVSNVNSENNQVEMKTGKTKSTASEFLLPPASQYGNEDFNYNKEFLRINIYAEKIPLIHMRDIVFLNNAINIYVSNNELFSNNMYRLYGKVLIFLTTYSPYEYVYNHYYASFFRRCGEGSSRKYSAAYFSVYDDTLWESDGVSGESDDEEAGQPHEQRKQEQQEKQQQLPHLPHLPRLPHQRDDRRRALEANAPSEPNLAPGLSAAGKPTGKRTYQQFCQVKKEPERRKSILKRGRSYAGGDSEVQAWKRRQEVDNAELAKRKKGEVPPLVLQTGQMGQSVFETEKTHQSSFETEQCSKVTKENCNPADVDSPVEASKEGAPVEQENVTVSAAVEKPTEEHRKRPPPNEAVQKGGDANAASSADPVQEDPASETFPSQTRDTHNSNASNTADDMLELRTEVMSCDEIRSSIFKNVKSKKKLKINPTSKKKKYYFYRLFQKFRLTYNTFLKYTQNEIYQIYQIIHGNYSDATKDKLLLARVNSNLAASLIYRYVYINVYEHVNHSRVNLLYPKFILLKYIVDKYPQKRHLALHFLKELYTYIIEKEESLEEFVELRENLVLFFVYFLRFENMFCYVVGVIKSMVHLLDKALIRLFIIKTLAFCAPPYDFKFCECLLNFIHFVLKKEGVYYKNEFKRAILKFLDNIAEMHRMYQSSKTKEVWDSATPGVFGSAKDFNQGRYLLG</sequence>
<feature type="region of interest" description="Disordered" evidence="7">
    <location>
        <begin position="1064"/>
        <end position="1102"/>
    </location>
</feature>
<evidence type="ECO:0000256" key="5">
    <source>
        <dbReference type="ARBA" id="ARBA00023163"/>
    </source>
</evidence>
<feature type="compositionally biased region" description="Basic and acidic residues" evidence="7">
    <location>
        <begin position="836"/>
        <end position="848"/>
    </location>
</feature>
<evidence type="ECO:0000256" key="1">
    <source>
        <dbReference type="ARBA" id="ARBA00004123"/>
    </source>
</evidence>
<name>W7AIC2_9APIC</name>
<keyword evidence="6" id="KW-0539">Nucleus</keyword>
<feature type="compositionally biased region" description="Polar residues" evidence="7">
    <location>
        <begin position="868"/>
        <end position="879"/>
    </location>
</feature>
<feature type="compositionally biased region" description="Basic and acidic residues" evidence="7">
    <location>
        <begin position="342"/>
        <end position="359"/>
    </location>
</feature>
<dbReference type="Proteomes" id="UP000030640">
    <property type="component" value="Unassembled WGS sequence"/>
</dbReference>
<feature type="compositionally biased region" description="Polar residues" evidence="7">
    <location>
        <begin position="1297"/>
        <end position="1314"/>
    </location>
</feature>
<evidence type="ECO:0000256" key="7">
    <source>
        <dbReference type="SAM" id="MobiDB-lite"/>
    </source>
</evidence>
<dbReference type="GeneID" id="20039816"/>
<feature type="compositionally biased region" description="Basic residues" evidence="7">
    <location>
        <begin position="371"/>
        <end position="382"/>
    </location>
</feature>
<feature type="compositionally biased region" description="Basic and acidic residues" evidence="7">
    <location>
        <begin position="457"/>
        <end position="467"/>
    </location>
</feature>
<keyword evidence="8" id="KW-0812">Transmembrane</keyword>
<keyword evidence="8" id="KW-0472">Membrane</keyword>
<evidence type="ECO:0000313" key="9">
    <source>
        <dbReference type="EMBL" id="EUD65031.1"/>
    </source>
</evidence>
<keyword evidence="10" id="KW-1185">Reference proteome</keyword>
<dbReference type="Pfam" id="PF04858">
    <property type="entry name" value="TH1"/>
    <property type="match status" value="1"/>
</dbReference>
<evidence type="ECO:0000256" key="6">
    <source>
        <dbReference type="ARBA" id="ARBA00023242"/>
    </source>
</evidence>
<evidence type="ECO:0000256" key="3">
    <source>
        <dbReference type="ARBA" id="ARBA00022491"/>
    </source>
</evidence>
<accession>W7AIC2</accession>
<gene>
    <name evidence="9" type="ORF">C922_04542</name>
</gene>
<feature type="region of interest" description="Disordered" evidence="7">
    <location>
        <begin position="1114"/>
        <end position="1135"/>
    </location>
</feature>
<evidence type="ECO:0000256" key="4">
    <source>
        <dbReference type="ARBA" id="ARBA00023015"/>
    </source>
</evidence>
<dbReference type="GO" id="GO:0034244">
    <property type="term" value="P:negative regulation of transcription elongation by RNA polymerase II"/>
    <property type="evidence" value="ECO:0007669"/>
    <property type="project" value="TreeGrafter"/>
</dbReference>
<evidence type="ECO:0000313" key="10">
    <source>
        <dbReference type="Proteomes" id="UP000030640"/>
    </source>
</evidence>
<comment type="similarity">
    <text evidence="2">Belongs to the NELF-D family.</text>
</comment>
<keyword evidence="4" id="KW-0805">Transcription regulation</keyword>
<proteinExistence type="inferred from homology"/>
<feature type="compositionally biased region" description="Basic and acidic residues" evidence="7">
    <location>
        <begin position="1075"/>
        <end position="1087"/>
    </location>
</feature>
<feature type="transmembrane region" description="Helical" evidence="8">
    <location>
        <begin position="21"/>
        <end position="44"/>
    </location>
</feature>
<dbReference type="OrthoDB" id="364993at2759"/>
<feature type="region of interest" description="Disordered" evidence="7">
    <location>
        <begin position="1215"/>
        <end position="1315"/>
    </location>
</feature>
<feature type="region of interest" description="Disordered" evidence="7">
    <location>
        <begin position="822"/>
        <end position="885"/>
    </location>
</feature>
<dbReference type="GO" id="GO:0003723">
    <property type="term" value="F:RNA binding"/>
    <property type="evidence" value="ECO:0007669"/>
    <property type="project" value="TreeGrafter"/>
</dbReference>
<feature type="compositionally biased region" description="Basic and acidic residues" evidence="7">
    <location>
        <begin position="393"/>
        <end position="409"/>
    </location>
</feature>
<dbReference type="PANTHER" id="PTHR12144">
    <property type="entry name" value="NEGATIVE ELONGATION FACTOR D"/>
    <property type="match status" value="1"/>
</dbReference>
<dbReference type="VEuPathDB" id="PlasmoDB:C922_04542"/>
<reference evidence="9 10" key="1">
    <citation type="submission" date="2013-02" db="EMBL/GenBank/DDBJ databases">
        <title>The Genome Sequence of Plasmodium inui San Antonio 1.</title>
        <authorList>
            <consortium name="The Broad Institute Genome Sequencing Platform"/>
            <consortium name="The Broad Institute Genome Sequencing Center for Infectious Disease"/>
            <person name="Neafsey D."/>
            <person name="Cheeseman I."/>
            <person name="Volkman S."/>
            <person name="Adams J."/>
            <person name="Walker B."/>
            <person name="Young S.K."/>
            <person name="Zeng Q."/>
            <person name="Gargeya S."/>
            <person name="Fitzgerald M."/>
            <person name="Haas B."/>
            <person name="Abouelleil A."/>
            <person name="Alvarado L."/>
            <person name="Arachchi H.M."/>
            <person name="Berlin A.M."/>
            <person name="Chapman S.B."/>
            <person name="Dewar J."/>
            <person name="Goldberg J."/>
            <person name="Griggs A."/>
            <person name="Gujja S."/>
            <person name="Hansen M."/>
            <person name="Howarth C."/>
            <person name="Imamovic A."/>
            <person name="Larimer J."/>
            <person name="McCowan C."/>
            <person name="Murphy C."/>
            <person name="Neiman D."/>
            <person name="Pearson M."/>
            <person name="Priest M."/>
            <person name="Roberts A."/>
            <person name="Saif S."/>
            <person name="Shea T."/>
            <person name="Sisk P."/>
            <person name="Sykes S."/>
            <person name="Wortman J."/>
            <person name="Nusbaum C."/>
            <person name="Birren B."/>
        </authorList>
    </citation>
    <scope>NUCLEOTIDE SEQUENCE [LARGE SCALE GENOMIC DNA]</scope>
    <source>
        <strain evidence="9 10">San Antonio 1</strain>
    </source>
</reference>
<feature type="region of interest" description="Disordered" evidence="7">
    <location>
        <begin position="214"/>
        <end position="236"/>
    </location>
</feature>
<evidence type="ECO:0000256" key="8">
    <source>
        <dbReference type="SAM" id="Phobius"/>
    </source>
</evidence>
<keyword evidence="8" id="KW-1133">Transmembrane helix</keyword>
<comment type="subcellular location">
    <subcellularLocation>
        <location evidence="1">Nucleus</location>
    </subcellularLocation>
</comment>